<keyword evidence="1 4" id="KW-0808">Transferase</keyword>
<dbReference type="SUPFAM" id="SSF89028">
    <property type="entry name" value="Cobalamin adenosyltransferase-like"/>
    <property type="match status" value="1"/>
</dbReference>
<organism evidence="6 7">
    <name type="scientific">Candidatus Wallbacteria bacterium HGW-Wallbacteria-1</name>
    <dbReference type="NCBI Taxonomy" id="2013854"/>
    <lineage>
        <taxon>Bacteria</taxon>
        <taxon>Candidatus Walliibacteriota</taxon>
    </lineage>
</organism>
<dbReference type="NCBIfam" id="TIGR00636">
    <property type="entry name" value="PduO_Nterm"/>
    <property type="match status" value="1"/>
</dbReference>
<keyword evidence="2 4" id="KW-0547">Nucleotide-binding</keyword>
<dbReference type="EC" id="2.5.1.17" evidence="4"/>
<evidence type="ECO:0000313" key="7">
    <source>
        <dbReference type="Proteomes" id="UP000233256"/>
    </source>
</evidence>
<comment type="catalytic activity">
    <reaction evidence="4">
        <text>2 cob(II)alamin + reduced [electron-transfer flavoprotein] + 2 ATP = 2 adenosylcob(III)alamin + 2 triphosphate + oxidized [electron-transfer flavoprotein] + 3 H(+)</text>
        <dbReference type="Rhea" id="RHEA:28671"/>
        <dbReference type="Rhea" id="RHEA-COMP:10685"/>
        <dbReference type="Rhea" id="RHEA-COMP:10686"/>
        <dbReference type="ChEBI" id="CHEBI:15378"/>
        <dbReference type="ChEBI" id="CHEBI:16304"/>
        <dbReference type="ChEBI" id="CHEBI:18036"/>
        <dbReference type="ChEBI" id="CHEBI:18408"/>
        <dbReference type="ChEBI" id="CHEBI:30616"/>
        <dbReference type="ChEBI" id="CHEBI:57692"/>
        <dbReference type="ChEBI" id="CHEBI:58307"/>
        <dbReference type="EC" id="2.5.1.17"/>
    </reaction>
</comment>
<feature type="domain" description="Cobalamin adenosyltransferase-like" evidence="5">
    <location>
        <begin position="3"/>
        <end position="200"/>
    </location>
</feature>
<accession>A0A2N1PID8</accession>
<dbReference type="InterPro" id="IPR029499">
    <property type="entry name" value="PduO-typ"/>
</dbReference>
<evidence type="ECO:0000256" key="4">
    <source>
        <dbReference type="RuleBase" id="RU366026"/>
    </source>
</evidence>
<dbReference type="GO" id="GO:0005524">
    <property type="term" value="F:ATP binding"/>
    <property type="evidence" value="ECO:0007669"/>
    <property type="project" value="UniProtKB-UniRule"/>
</dbReference>
<comment type="catalytic activity">
    <reaction evidence="4">
        <text>2 cob(II)yrinate a,c diamide + reduced [electron-transfer flavoprotein] + 2 ATP = 2 adenosylcob(III)yrinate a,c-diamide + 2 triphosphate + oxidized [electron-transfer flavoprotein] + 3 H(+)</text>
        <dbReference type="Rhea" id="RHEA:11528"/>
        <dbReference type="Rhea" id="RHEA-COMP:10685"/>
        <dbReference type="Rhea" id="RHEA-COMP:10686"/>
        <dbReference type="ChEBI" id="CHEBI:15378"/>
        <dbReference type="ChEBI" id="CHEBI:18036"/>
        <dbReference type="ChEBI" id="CHEBI:30616"/>
        <dbReference type="ChEBI" id="CHEBI:57692"/>
        <dbReference type="ChEBI" id="CHEBI:58307"/>
        <dbReference type="ChEBI" id="CHEBI:58503"/>
        <dbReference type="ChEBI" id="CHEBI:58537"/>
        <dbReference type="EC" id="2.5.1.17"/>
    </reaction>
</comment>
<dbReference type="Gene3D" id="1.20.1200.10">
    <property type="entry name" value="Cobalamin adenosyltransferase-like"/>
    <property type="match status" value="1"/>
</dbReference>
<dbReference type="GO" id="GO:0008817">
    <property type="term" value="F:corrinoid adenosyltransferase activity"/>
    <property type="evidence" value="ECO:0007669"/>
    <property type="project" value="UniProtKB-UniRule"/>
</dbReference>
<sequence length="222" mass="24778">MKIYTGTGDRGMTSLVGGDRISKNDVKVRAYGELDELNSTLGYLVSLINNAPWSQRKIQGVDPELISRGVDDIVTDLMTAQGLLMDASAWVASEPCLEEHSSLPVFQPESVKWMEKCIDEICSNLAPLHSFVIPGGTPEASWAQVARTVCRRTERTIVELVDISGSVDAMKWEDHYADNIMCILTFLNRLSDYLFALGRWLNLAAGKPESLWIREKELEARD</sequence>
<dbReference type="InterPro" id="IPR036451">
    <property type="entry name" value="CblAdoTrfase-like_sf"/>
</dbReference>
<dbReference type="PANTHER" id="PTHR12213">
    <property type="entry name" value="CORRINOID ADENOSYLTRANSFERASE"/>
    <property type="match status" value="1"/>
</dbReference>
<evidence type="ECO:0000256" key="2">
    <source>
        <dbReference type="ARBA" id="ARBA00022741"/>
    </source>
</evidence>
<comment type="similarity">
    <text evidence="4">Belongs to the Cob(I)alamin adenosyltransferase family.</text>
</comment>
<dbReference type="InterPro" id="IPR016030">
    <property type="entry name" value="CblAdoTrfase-like"/>
</dbReference>
<evidence type="ECO:0000256" key="1">
    <source>
        <dbReference type="ARBA" id="ARBA00022679"/>
    </source>
</evidence>
<dbReference type="GO" id="GO:0009236">
    <property type="term" value="P:cobalamin biosynthetic process"/>
    <property type="evidence" value="ECO:0007669"/>
    <property type="project" value="UniProtKB-UniRule"/>
</dbReference>
<dbReference type="Proteomes" id="UP000233256">
    <property type="component" value="Unassembled WGS sequence"/>
</dbReference>
<dbReference type="EMBL" id="PGXC01000066">
    <property type="protein sequence ID" value="PKK88103.1"/>
    <property type="molecule type" value="Genomic_DNA"/>
</dbReference>
<comment type="caution">
    <text evidence="6">The sequence shown here is derived from an EMBL/GenBank/DDBJ whole genome shotgun (WGS) entry which is preliminary data.</text>
</comment>
<comment type="pathway">
    <text evidence="4">Cofactor biosynthesis; adenosylcobalamin biosynthesis; adenosylcobalamin from cob(II)yrinate a,c-diamide: step 2/7.</text>
</comment>
<evidence type="ECO:0000256" key="3">
    <source>
        <dbReference type="ARBA" id="ARBA00022840"/>
    </source>
</evidence>
<dbReference type="UniPathway" id="UPA00148">
    <property type="reaction ID" value="UER00233"/>
</dbReference>
<evidence type="ECO:0000313" key="6">
    <source>
        <dbReference type="EMBL" id="PKK88103.1"/>
    </source>
</evidence>
<proteinExistence type="inferred from homology"/>
<evidence type="ECO:0000259" key="5">
    <source>
        <dbReference type="Pfam" id="PF01923"/>
    </source>
</evidence>
<dbReference type="AlphaFoldDB" id="A0A2N1PID8"/>
<gene>
    <name evidence="6" type="ORF">CVV64_20240</name>
</gene>
<protein>
    <recommendedName>
        <fullName evidence="4">Corrinoid adenosyltransferase</fullName>
        <ecNumber evidence="4">2.5.1.17</ecNumber>
    </recommendedName>
    <alternativeName>
        <fullName evidence="4">Cob(II)alamin adenosyltransferase</fullName>
    </alternativeName>
    <alternativeName>
        <fullName evidence="4">Cob(II)yrinic acid a,c-diamide adenosyltransferase</fullName>
    </alternativeName>
    <alternativeName>
        <fullName evidence="4">Cobinamide/cobalamin adenosyltransferase</fullName>
    </alternativeName>
</protein>
<name>A0A2N1PID8_9BACT</name>
<keyword evidence="4" id="KW-0169">Cobalamin biosynthesis</keyword>
<dbReference type="Pfam" id="PF01923">
    <property type="entry name" value="Cob_adeno_trans"/>
    <property type="match status" value="1"/>
</dbReference>
<dbReference type="PANTHER" id="PTHR12213:SF0">
    <property type="entry name" value="CORRINOID ADENOSYLTRANSFERASE MMAB"/>
    <property type="match status" value="1"/>
</dbReference>
<reference evidence="6 7" key="1">
    <citation type="journal article" date="2017" name="ISME J.">
        <title>Potential for microbial H2 and metal transformations associated with novel bacteria and archaea in deep terrestrial subsurface sediments.</title>
        <authorList>
            <person name="Hernsdorf A.W."/>
            <person name="Amano Y."/>
            <person name="Miyakawa K."/>
            <person name="Ise K."/>
            <person name="Suzuki Y."/>
            <person name="Anantharaman K."/>
            <person name="Probst A."/>
            <person name="Burstein D."/>
            <person name="Thomas B.C."/>
            <person name="Banfield J.F."/>
        </authorList>
    </citation>
    <scope>NUCLEOTIDE SEQUENCE [LARGE SCALE GENOMIC DNA]</scope>
    <source>
        <strain evidence="6">HGW-Wallbacteria-1</strain>
    </source>
</reference>
<keyword evidence="3 4" id="KW-0067">ATP-binding</keyword>